<dbReference type="GO" id="GO:0012505">
    <property type="term" value="C:endomembrane system"/>
    <property type="evidence" value="ECO:0007669"/>
    <property type="project" value="UniProtKB-SubCell"/>
</dbReference>
<keyword evidence="4 7" id="KW-1133">Transmembrane helix</keyword>
<keyword evidence="3 6" id="KW-0812">Transmembrane</keyword>
<evidence type="ECO:0000256" key="1">
    <source>
        <dbReference type="ARBA" id="ARBA00004127"/>
    </source>
</evidence>
<dbReference type="PRINTS" id="PR01437">
    <property type="entry name" value="NUOXDRDTASE4"/>
</dbReference>
<feature type="transmembrane region" description="Helical" evidence="7">
    <location>
        <begin position="273"/>
        <end position="292"/>
    </location>
</feature>
<dbReference type="GO" id="GO:0016020">
    <property type="term" value="C:membrane"/>
    <property type="evidence" value="ECO:0007669"/>
    <property type="project" value="UniProtKB-SubCell"/>
</dbReference>
<feature type="transmembrane region" description="Helical" evidence="7">
    <location>
        <begin position="368"/>
        <end position="390"/>
    </location>
</feature>
<gene>
    <name evidence="9" type="primary">nuoM</name>
    <name evidence="9" type="ORF">KSF_112120</name>
</gene>
<keyword evidence="10" id="KW-1185">Reference proteome</keyword>
<evidence type="ECO:0000256" key="4">
    <source>
        <dbReference type="ARBA" id="ARBA00022989"/>
    </source>
</evidence>
<comment type="subcellular location">
    <subcellularLocation>
        <location evidence="1">Endomembrane system</location>
        <topology evidence="1">Multi-pass membrane protein</topology>
    </subcellularLocation>
    <subcellularLocation>
        <location evidence="6">Membrane</location>
        <topology evidence="6">Multi-pass membrane protein</topology>
    </subcellularLocation>
</comment>
<evidence type="ECO:0000256" key="6">
    <source>
        <dbReference type="RuleBase" id="RU000320"/>
    </source>
</evidence>
<proteinExistence type="inferred from homology"/>
<dbReference type="GO" id="GO:0048039">
    <property type="term" value="F:ubiquinone binding"/>
    <property type="evidence" value="ECO:0007669"/>
    <property type="project" value="TreeGrafter"/>
</dbReference>
<dbReference type="GO" id="GO:0003954">
    <property type="term" value="F:NADH dehydrogenase activity"/>
    <property type="evidence" value="ECO:0007669"/>
    <property type="project" value="TreeGrafter"/>
</dbReference>
<dbReference type="AlphaFoldDB" id="A0A8J3J046"/>
<sequence length="496" mass="53021">MLTLITFLPLLGAALLYTTRNRQVQRWIAISTAALVLGLGVVLAALFNWQRGSLQFEERVPWIPTLGSSYHLAVDGLSLPLLLLSALLTFLVILYVWKRETASREYFALYLVMETGLIGFFSTLDLLLFYVFFEIALVPMYFIIGIWGHEGKRVQAAMKFFLYTRVGSLAVLLSILGLYLTTNPHTFDLPTIIAAQPLKGTSGVAFLVSLGFLIGFGIKLPIVPLHSWLPDAHTEAPTEGSVILAALLLKLGGYGLLRLALPTVPQALSAWSAPIAAIAVISAIYGAAVAMAQTDLKRLIAFSSINHMGYVLLGVAAAALSANPADRAAAASGAAYQLVAHGLVTGALFFLVGMLADRTGTREFARLSGIWAALPLYGSIFAFALFASLGLPALAHFAAEVQIVLGTLGIYRWAAFGMLFGILITTAMFLWTLQRVLFGKLPAAWIALPRLKPGEVATLLPLLALIVLLGILPGPLVSILTTALSVGPLGLLVGGR</sequence>
<feature type="transmembrane region" description="Helical" evidence="7">
    <location>
        <begin position="334"/>
        <end position="356"/>
    </location>
</feature>
<feature type="transmembrane region" description="Helical" evidence="7">
    <location>
        <begin position="242"/>
        <end position="261"/>
    </location>
</feature>
<reference evidence="9" key="1">
    <citation type="submission" date="2020-10" db="EMBL/GenBank/DDBJ databases">
        <title>Taxonomic study of unclassified bacteria belonging to the class Ktedonobacteria.</title>
        <authorList>
            <person name="Yabe S."/>
            <person name="Wang C.M."/>
            <person name="Zheng Y."/>
            <person name="Sakai Y."/>
            <person name="Cavaletti L."/>
            <person name="Monciardini P."/>
            <person name="Donadio S."/>
        </authorList>
    </citation>
    <scope>NUCLEOTIDE SEQUENCE</scope>
    <source>
        <strain evidence="9">ID150040</strain>
    </source>
</reference>
<feature type="domain" description="NADH:quinone oxidoreductase/Mrp antiporter transmembrane" evidence="8">
    <location>
        <begin position="125"/>
        <end position="425"/>
    </location>
</feature>
<dbReference type="InterPro" id="IPR003918">
    <property type="entry name" value="NADH_UbQ_OxRdtase"/>
</dbReference>
<evidence type="ECO:0000256" key="7">
    <source>
        <dbReference type="SAM" id="Phobius"/>
    </source>
</evidence>
<dbReference type="GO" id="GO:0042773">
    <property type="term" value="P:ATP synthesis coupled electron transport"/>
    <property type="evidence" value="ECO:0007669"/>
    <property type="project" value="InterPro"/>
</dbReference>
<feature type="transmembrane region" description="Helical" evidence="7">
    <location>
        <begin position="28"/>
        <end position="49"/>
    </location>
</feature>
<feature type="transmembrane region" description="Helical" evidence="7">
    <location>
        <begin position="160"/>
        <end position="180"/>
    </location>
</feature>
<name>A0A8J3J046_9CHLR</name>
<feature type="transmembrane region" description="Helical" evidence="7">
    <location>
        <begin position="117"/>
        <end position="148"/>
    </location>
</feature>
<dbReference type="GO" id="GO:0008137">
    <property type="term" value="F:NADH dehydrogenase (ubiquinone) activity"/>
    <property type="evidence" value="ECO:0007669"/>
    <property type="project" value="InterPro"/>
</dbReference>
<dbReference type="PANTHER" id="PTHR43507">
    <property type="entry name" value="NADH-UBIQUINONE OXIDOREDUCTASE CHAIN 4"/>
    <property type="match status" value="1"/>
</dbReference>
<dbReference type="InterPro" id="IPR001750">
    <property type="entry name" value="ND/Mrp_TM"/>
</dbReference>
<organism evidence="9 10">
    <name type="scientific">Reticulibacter mediterranei</name>
    <dbReference type="NCBI Taxonomy" id="2778369"/>
    <lineage>
        <taxon>Bacteria</taxon>
        <taxon>Bacillati</taxon>
        <taxon>Chloroflexota</taxon>
        <taxon>Ktedonobacteria</taxon>
        <taxon>Ktedonobacterales</taxon>
        <taxon>Reticulibacteraceae</taxon>
        <taxon>Reticulibacter</taxon>
    </lineage>
</organism>
<keyword evidence="5 7" id="KW-0472">Membrane</keyword>
<dbReference type="RefSeq" id="WP_220211723.1">
    <property type="nucleotide sequence ID" value="NZ_BNJK01000004.1"/>
</dbReference>
<evidence type="ECO:0000256" key="3">
    <source>
        <dbReference type="ARBA" id="ARBA00022692"/>
    </source>
</evidence>
<protein>
    <submittedName>
        <fullName evidence="9">NADH-quinone oxidoreductase subunit M</fullName>
    </submittedName>
</protein>
<feature type="transmembrane region" description="Helical" evidence="7">
    <location>
        <begin position="70"/>
        <end position="97"/>
    </location>
</feature>
<evidence type="ECO:0000259" key="8">
    <source>
        <dbReference type="Pfam" id="PF00361"/>
    </source>
</evidence>
<feature type="transmembrane region" description="Helical" evidence="7">
    <location>
        <begin position="299"/>
        <end position="322"/>
    </location>
</feature>
<evidence type="ECO:0000256" key="5">
    <source>
        <dbReference type="ARBA" id="ARBA00023136"/>
    </source>
</evidence>
<feature type="transmembrane region" description="Helical" evidence="7">
    <location>
        <begin position="410"/>
        <end position="433"/>
    </location>
</feature>
<dbReference type="Pfam" id="PF00361">
    <property type="entry name" value="Proton_antipo_M"/>
    <property type="match status" value="1"/>
</dbReference>
<evidence type="ECO:0000313" key="9">
    <source>
        <dbReference type="EMBL" id="GHP01165.1"/>
    </source>
</evidence>
<feature type="transmembrane region" description="Helical" evidence="7">
    <location>
        <begin position="200"/>
        <end position="222"/>
    </location>
</feature>
<dbReference type="InterPro" id="IPR010227">
    <property type="entry name" value="NADH_Q_OxRdtase_chainM/4"/>
</dbReference>
<dbReference type="EMBL" id="BNJK01000004">
    <property type="protein sequence ID" value="GHP01165.1"/>
    <property type="molecule type" value="Genomic_DNA"/>
</dbReference>
<dbReference type="NCBIfam" id="TIGR01972">
    <property type="entry name" value="NDH_I_M"/>
    <property type="match status" value="1"/>
</dbReference>
<accession>A0A8J3J046</accession>
<dbReference type="GO" id="GO:0015990">
    <property type="term" value="P:electron transport coupled proton transport"/>
    <property type="evidence" value="ECO:0007669"/>
    <property type="project" value="TreeGrafter"/>
</dbReference>
<dbReference type="Proteomes" id="UP000597444">
    <property type="component" value="Unassembled WGS sequence"/>
</dbReference>
<comment type="similarity">
    <text evidence="2">Belongs to the complex I subunit 4 family.</text>
</comment>
<evidence type="ECO:0000313" key="10">
    <source>
        <dbReference type="Proteomes" id="UP000597444"/>
    </source>
</evidence>
<evidence type="ECO:0000256" key="2">
    <source>
        <dbReference type="ARBA" id="ARBA00009025"/>
    </source>
</evidence>
<dbReference type="PANTHER" id="PTHR43507:SF1">
    <property type="entry name" value="NADH-UBIQUINONE OXIDOREDUCTASE CHAIN 4"/>
    <property type="match status" value="1"/>
</dbReference>
<comment type="caution">
    <text evidence="9">The sequence shown here is derived from an EMBL/GenBank/DDBJ whole genome shotgun (WGS) entry which is preliminary data.</text>
</comment>
<feature type="transmembrane region" description="Helical" evidence="7">
    <location>
        <begin position="454"/>
        <end position="472"/>
    </location>
</feature>